<comment type="caution">
    <text evidence="2">The sequence shown here is derived from an EMBL/GenBank/DDBJ whole genome shotgun (WGS) entry which is preliminary data.</text>
</comment>
<dbReference type="AlphaFoldDB" id="A0A2M6W668"/>
<keyword evidence="1" id="KW-0472">Membrane</keyword>
<dbReference type="Proteomes" id="UP000231426">
    <property type="component" value="Unassembled WGS sequence"/>
</dbReference>
<organism evidence="2 3">
    <name type="scientific">Candidatus Magasanikbacteria bacterium CG10_big_fil_rev_8_21_14_0_10_36_32</name>
    <dbReference type="NCBI Taxonomy" id="1974646"/>
    <lineage>
        <taxon>Bacteria</taxon>
        <taxon>Candidatus Magasanikiibacteriota</taxon>
    </lineage>
</organism>
<evidence type="ECO:0000313" key="3">
    <source>
        <dbReference type="Proteomes" id="UP000231426"/>
    </source>
</evidence>
<evidence type="ECO:0000256" key="1">
    <source>
        <dbReference type="SAM" id="Phobius"/>
    </source>
</evidence>
<proteinExistence type="predicted"/>
<feature type="transmembrane region" description="Helical" evidence="1">
    <location>
        <begin position="24"/>
        <end position="44"/>
    </location>
</feature>
<dbReference type="EMBL" id="PFBV01000003">
    <property type="protein sequence ID" value="PIT88297.1"/>
    <property type="molecule type" value="Genomic_DNA"/>
</dbReference>
<name>A0A2M6W668_9BACT</name>
<feature type="transmembrane region" description="Helical" evidence="1">
    <location>
        <begin position="56"/>
        <end position="77"/>
    </location>
</feature>
<sequence length="133" mass="16082">MSIFHLFELSYWFQQPFIARQWSLRGWVIILLILVFVGIVGKIWQLKQSEKVVRQIFNRLSNISLIVGLLGLLWLFFRQQQVPFFAWRFWLVLLFGGLLWSIVRTIIFLVRRYPEIKVEKAEKALKDRYLPKK</sequence>
<feature type="transmembrane region" description="Helical" evidence="1">
    <location>
        <begin position="89"/>
        <end position="110"/>
    </location>
</feature>
<accession>A0A2M6W668</accession>
<evidence type="ECO:0000313" key="2">
    <source>
        <dbReference type="EMBL" id="PIT88297.1"/>
    </source>
</evidence>
<gene>
    <name evidence="2" type="ORF">COU29_00700</name>
</gene>
<reference evidence="3" key="1">
    <citation type="submission" date="2017-09" db="EMBL/GenBank/DDBJ databases">
        <title>Depth-based differentiation of microbial function through sediment-hosted aquifers and enrichment of novel symbionts in the deep terrestrial subsurface.</title>
        <authorList>
            <person name="Probst A.J."/>
            <person name="Ladd B."/>
            <person name="Jarett J.K."/>
            <person name="Geller-Mcgrath D.E."/>
            <person name="Sieber C.M.K."/>
            <person name="Emerson J.B."/>
            <person name="Anantharaman K."/>
            <person name="Thomas B.C."/>
            <person name="Malmstrom R."/>
            <person name="Stieglmeier M."/>
            <person name="Klingl A."/>
            <person name="Woyke T."/>
            <person name="Ryan C.M."/>
            <person name="Banfield J.F."/>
        </authorList>
    </citation>
    <scope>NUCLEOTIDE SEQUENCE [LARGE SCALE GENOMIC DNA]</scope>
</reference>
<keyword evidence="1" id="KW-1133">Transmembrane helix</keyword>
<protein>
    <submittedName>
        <fullName evidence="2">Uncharacterized protein</fullName>
    </submittedName>
</protein>
<keyword evidence="1" id="KW-0812">Transmembrane</keyword>